<gene>
    <name evidence="2" type="ORF">N7541_011413</name>
</gene>
<keyword evidence="3" id="KW-1185">Reference proteome</keyword>
<sequence length="216" mass="24976">MDDGKEYLKAEDFAKGLVELDKEMSQNPWIVAFAPIELITAGGFLAVSYLKNRESTGDIDFLFDSEFSGDRDIHKAFRECALAVAKRLGYNRKWINTSMSIFVTAKTRQELFNQADQQNIVLYEGESLKIRAAPIEWALERKLRRIHAADRDRKAEFDLSDAVAMLKYMREQNDGPLEEEAIRTMNMNGFDVIPDHKTMKRVADEYRRTYGEDVFE</sequence>
<evidence type="ECO:0000256" key="1">
    <source>
        <dbReference type="SAM" id="Phobius"/>
    </source>
</evidence>
<keyword evidence="1" id="KW-0472">Membrane</keyword>
<comment type="caution">
    <text evidence="2">The sequence shown here is derived from an EMBL/GenBank/DDBJ whole genome shotgun (WGS) entry which is preliminary data.</text>
</comment>
<evidence type="ECO:0000313" key="2">
    <source>
        <dbReference type="EMBL" id="KAJ5342289.1"/>
    </source>
</evidence>
<accession>A0A9W9UJ39</accession>
<evidence type="ECO:0000313" key="3">
    <source>
        <dbReference type="Proteomes" id="UP001148299"/>
    </source>
</evidence>
<reference evidence="2" key="1">
    <citation type="submission" date="2022-12" db="EMBL/GenBank/DDBJ databases">
        <authorList>
            <person name="Petersen C."/>
        </authorList>
    </citation>
    <scope>NUCLEOTIDE SEQUENCE</scope>
    <source>
        <strain evidence="2">IBT 35675</strain>
    </source>
</reference>
<dbReference type="AlphaFoldDB" id="A0A9W9UJ39"/>
<keyword evidence="1" id="KW-0812">Transmembrane</keyword>
<reference evidence="2" key="2">
    <citation type="journal article" date="2023" name="IMA Fungus">
        <title>Comparative genomic study of the Penicillium genus elucidates a diverse pangenome and 15 lateral gene transfer events.</title>
        <authorList>
            <person name="Petersen C."/>
            <person name="Sorensen T."/>
            <person name="Nielsen M.R."/>
            <person name="Sondergaard T.E."/>
            <person name="Sorensen J.L."/>
            <person name="Fitzpatrick D.A."/>
            <person name="Frisvad J.C."/>
            <person name="Nielsen K.L."/>
        </authorList>
    </citation>
    <scope>NUCLEOTIDE SEQUENCE</scope>
    <source>
        <strain evidence="2">IBT 35675</strain>
    </source>
</reference>
<dbReference type="EMBL" id="JAPZBR010000008">
    <property type="protein sequence ID" value="KAJ5342289.1"/>
    <property type="molecule type" value="Genomic_DNA"/>
</dbReference>
<feature type="transmembrane region" description="Helical" evidence="1">
    <location>
        <begin position="29"/>
        <end position="50"/>
    </location>
</feature>
<organism evidence="2 3">
    <name type="scientific">Penicillium brevicompactum</name>
    <dbReference type="NCBI Taxonomy" id="5074"/>
    <lineage>
        <taxon>Eukaryota</taxon>
        <taxon>Fungi</taxon>
        <taxon>Dikarya</taxon>
        <taxon>Ascomycota</taxon>
        <taxon>Pezizomycotina</taxon>
        <taxon>Eurotiomycetes</taxon>
        <taxon>Eurotiomycetidae</taxon>
        <taxon>Eurotiales</taxon>
        <taxon>Aspergillaceae</taxon>
        <taxon>Penicillium</taxon>
    </lineage>
</organism>
<protein>
    <submittedName>
        <fullName evidence="2">Uncharacterized protein</fullName>
    </submittedName>
</protein>
<keyword evidence="1" id="KW-1133">Transmembrane helix</keyword>
<dbReference type="Proteomes" id="UP001148299">
    <property type="component" value="Unassembled WGS sequence"/>
</dbReference>
<proteinExistence type="predicted"/>
<name>A0A9W9UJ39_PENBR</name>